<feature type="region of interest" description="Disordered" evidence="1">
    <location>
        <begin position="1"/>
        <end position="28"/>
    </location>
</feature>
<feature type="region of interest" description="Disordered" evidence="1">
    <location>
        <begin position="106"/>
        <end position="154"/>
    </location>
</feature>
<reference evidence="2" key="1">
    <citation type="submission" date="2023-03" db="EMBL/GenBank/DDBJ databases">
        <title>Massive genome expansion in bonnet fungi (Mycena s.s.) driven by repeated elements and novel gene families across ecological guilds.</title>
        <authorList>
            <consortium name="Lawrence Berkeley National Laboratory"/>
            <person name="Harder C.B."/>
            <person name="Miyauchi S."/>
            <person name="Viragh M."/>
            <person name="Kuo A."/>
            <person name="Thoen E."/>
            <person name="Andreopoulos B."/>
            <person name="Lu D."/>
            <person name="Skrede I."/>
            <person name="Drula E."/>
            <person name="Henrissat B."/>
            <person name="Morin E."/>
            <person name="Kohler A."/>
            <person name="Barry K."/>
            <person name="LaButti K."/>
            <person name="Morin E."/>
            <person name="Salamov A."/>
            <person name="Lipzen A."/>
            <person name="Mereny Z."/>
            <person name="Hegedus B."/>
            <person name="Baldrian P."/>
            <person name="Stursova M."/>
            <person name="Weitz H."/>
            <person name="Taylor A."/>
            <person name="Grigoriev I.V."/>
            <person name="Nagy L.G."/>
            <person name="Martin F."/>
            <person name="Kauserud H."/>
        </authorList>
    </citation>
    <scope>NUCLEOTIDE SEQUENCE</scope>
    <source>
        <strain evidence="2">CBHHK182m</strain>
    </source>
</reference>
<proteinExistence type="predicted"/>
<evidence type="ECO:0000256" key="1">
    <source>
        <dbReference type="SAM" id="MobiDB-lite"/>
    </source>
</evidence>
<sequence>MTRNGDPMRNKSAQQREAQRTYTSSSEVDFIQREARNKTELQRKARERMAKRQVQLKAFKDDWAAYNAKAREDHARYREAHRETLVQNEQARRAKSHIAKHRLTAWFDHYKKRHPRPTPAPAEDLPDTEQDAATHAAPSSGLRWGGEKPRSIVH</sequence>
<dbReference type="Proteomes" id="UP001215598">
    <property type="component" value="Unassembled WGS sequence"/>
</dbReference>
<evidence type="ECO:0000313" key="2">
    <source>
        <dbReference type="EMBL" id="KAJ7711073.1"/>
    </source>
</evidence>
<dbReference type="EMBL" id="JARKIB010000406">
    <property type="protein sequence ID" value="KAJ7711073.1"/>
    <property type="molecule type" value="Genomic_DNA"/>
</dbReference>
<keyword evidence="3" id="KW-1185">Reference proteome</keyword>
<protein>
    <submittedName>
        <fullName evidence="2">Uncharacterized protein</fullName>
    </submittedName>
</protein>
<comment type="caution">
    <text evidence="2">The sequence shown here is derived from an EMBL/GenBank/DDBJ whole genome shotgun (WGS) entry which is preliminary data.</text>
</comment>
<feature type="compositionally biased region" description="Basic and acidic residues" evidence="1">
    <location>
        <begin position="145"/>
        <end position="154"/>
    </location>
</feature>
<name>A0AAD7H362_9AGAR</name>
<feature type="compositionally biased region" description="Polar residues" evidence="1">
    <location>
        <begin position="11"/>
        <end position="27"/>
    </location>
</feature>
<evidence type="ECO:0000313" key="3">
    <source>
        <dbReference type="Proteomes" id="UP001215598"/>
    </source>
</evidence>
<accession>A0AAD7H362</accession>
<gene>
    <name evidence="2" type="ORF">B0H16DRAFT_1480623</name>
</gene>
<organism evidence="2 3">
    <name type="scientific">Mycena metata</name>
    <dbReference type="NCBI Taxonomy" id="1033252"/>
    <lineage>
        <taxon>Eukaryota</taxon>
        <taxon>Fungi</taxon>
        <taxon>Dikarya</taxon>
        <taxon>Basidiomycota</taxon>
        <taxon>Agaricomycotina</taxon>
        <taxon>Agaricomycetes</taxon>
        <taxon>Agaricomycetidae</taxon>
        <taxon>Agaricales</taxon>
        <taxon>Marasmiineae</taxon>
        <taxon>Mycenaceae</taxon>
        <taxon>Mycena</taxon>
    </lineage>
</organism>
<dbReference type="AlphaFoldDB" id="A0AAD7H362"/>